<dbReference type="OMA" id="GGHAQIM"/>
<dbReference type="Proteomes" id="UP000025227">
    <property type="component" value="Unplaced"/>
</dbReference>
<dbReference type="Pfam" id="PF01674">
    <property type="entry name" value="Lipase_2"/>
    <property type="match status" value="1"/>
</dbReference>
<dbReference type="Gene3D" id="3.40.50.1820">
    <property type="entry name" value="alpha/beta hydrolase"/>
    <property type="match status" value="1"/>
</dbReference>
<dbReference type="SUPFAM" id="SSF53474">
    <property type="entry name" value="alpha/beta-Hydrolases"/>
    <property type="match status" value="1"/>
</dbReference>
<name>A0A7I5E888_HAECO</name>
<dbReference type="OrthoDB" id="5853720at2759"/>
<dbReference type="InterPro" id="IPR029058">
    <property type="entry name" value="AB_hydrolase_fold"/>
</dbReference>
<protein>
    <submittedName>
        <fullName evidence="2">AB hydrolase-1 domain-containing protein</fullName>
    </submittedName>
</protein>
<evidence type="ECO:0000313" key="1">
    <source>
        <dbReference type="Proteomes" id="UP000025227"/>
    </source>
</evidence>
<reference evidence="2" key="1">
    <citation type="submission" date="2020-12" db="UniProtKB">
        <authorList>
            <consortium name="WormBaseParasite"/>
        </authorList>
    </citation>
    <scope>IDENTIFICATION</scope>
    <source>
        <strain evidence="2">MHco3</strain>
    </source>
</reference>
<keyword evidence="1" id="KW-1185">Reference proteome</keyword>
<dbReference type="AlphaFoldDB" id="A0A7I5E888"/>
<dbReference type="WBParaSite" id="HCON_00061447-00001">
    <property type="protein sequence ID" value="HCON_00061447-00001"/>
    <property type="gene ID" value="HCON_00061447"/>
</dbReference>
<dbReference type="GO" id="GO:0016042">
    <property type="term" value="P:lipid catabolic process"/>
    <property type="evidence" value="ECO:0007669"/>
    <property type="project" value="InterPro"/>
</dbReference>
<proteinExistence type="predicted"/>
<dbReference type="GO" id="GO:0016298">
    <property type="term" value="F:lipase activity"/>
    <property type="evidence" value="ECO:0007669"/>
    <property type="project" value="TreeGrafter"/>
</dbReference>
<evidence type="ECO:0000313" key="2">
    <source>
        <dbReference type="WBParaSite" id="HCON_00061447-00001"/>
    </source>
</evidence>
<accession>A0A7I5E888</accession>
<dbReference type="PANTHER" id="PTHR32015:SF3">
    <property type="entry name" value="TRIACYLGLYCEROL LIPASE"/>
    <property type="match status" value="1"/>
</dbReference>
<dbReference type="InterPro" id="IPR002918">
    <property type="entry name" value="Lipase_EstA/Esterase_EstB"/>
</dbReference>
<organism evidence="1 2">
    <name type="scientific">Haemonchus contortus</name>
    <name type="common">Barber pole worm</name>
    <dbReference type="NCBI Taxonomy" id="6289"/>
    <lineage>
        <taxon>Eukaryota</taxon>
        <taxon>Metazoa</taxon>
        <taxon>Ecdysozoa</taxon>
        <taxon>Nematoda</taxon>
        <taxon>Chromadorea</taxon>
        <taxon>Rhabditida</taxon>
        <taxon>Rhabditina</taxon>
        <taxon>Rhabditomorpha</taxon>
        <taxon>Strongyloidea</taxon>
        <taxon>Trichostrongylidae</taxon>
        <taxon>Haemonchus</taxon>
    </lineage>
</organism>
<dbReference type="PANTHER" id="PTHR32015">
    <property type="entry name" value="FASTING INDUCED LIPASE"/>
    <property type="match status" value="1"/>
</dbReference>
<sequence length="296" mass="32629">IWHHTLMTTLVSITACLLLIILGIRLAIADFSPSFNKFLISTYGKQIADRMARNDIGAHASFGGGDDIPTRTDRQQSVILVHGLAGSAKTIEAQRRYFLKAGWNESDIYGTTYGDGERTFLYADSMKCEYVKQIRLLIQAVAAFTEQRVDVVGYSMGSPISRKAILGGQCVDTKEELGPPLTELIDTFVSVAGVNYGAQLCFLPIAKLCNPISGLYCTSKYLEDINTKQKYEGLYIYAIYSEQDEIIGYRNTCGNVSASLAGADEEFQRPGGHAQIMEGTVDLQANLISRHREGRQ</sequence>
<dbReference type="FunFam" id="3.40.50.1820:FF:000377">
    <property type="entry name" value="LIPaSe related"/>
    <property type="match status" value="1"/>
</dbReference>